<proteinExistence type="predicted"/>
<protein>
    <submittedName>
        <fullName evidence="2">Uncharacterized protein</fullName>
    </submittedName>
</protein>
<keyword evidence="1" id="KW-0175">Coiled coil</keyword>
<feature type="coiled-coil region" evidence="1">
    <location>
        <begin position="372"/>
        <end position="417"/>
    </location>
</feature>
<sequence>MSVNDGNTTDAIQVKRPMEYEEPLREKFFAIRRVHDKALEVVKEAVRTHIPLEMLVDLNIDRETVLNALADMKVKPIGVIASGETEKKIIEKYTTDEFVPVYIENLKNTSTFSKLYRSSTFLFDLKYLTDESLEMVNEFIGIGNRFSKHYEELAGAEFKVFFSQQLPKHFLKDGQKIEMNQPNFKRAYFSKQDEEQYRSVENVLLEESTFDDISINFNDKKGLGKKDGMRGRKEGMLSLHLSSDASVSLEDDLINFDEEETQGSINLKKEDDSRSIMDNSVPELSDREFLKQDIEELRSKMVELQSENRQLKQALDEDQFAMLVKERDKYRHELAELKNLLETEYVRQTDVAEELDSAYKELKGYKTRITAITKERDSLHQYKKLYEEEKAEKELYKKRLEKEEKELNKEIEKKEVPSATSLFYFKVISEPRFFNTALYAFIKCLEETFEKRVLVVLEEPLHAYRSKYIRKHFKNLLDIDVTEQVEYVYTKKPSNDVYSIFSDYDCVVYIDKSFRRDVLFVGTNIHNLFVTKNEKERHELEINNFGVFEGEGSIIDLSYSYKTAKSFGNEKYVHYFNDIINYLKKVNS</sequence>
<evidence type="ECO:0000313" key="2">
    <source>
        <dbReference type="EMBL" id="KIU04493.1"/>
    </source>
</evidence>
<reference evidence="2 3" key="1">
    <citation type="submission" date="2014-12" db="EMBL/GenBank/DDBJ databases">
        <title>Comparative genome analysis of Bacillus coagulans HM-08, Clostridium butyricum HM-68, Bacillus subtilis HM-66 and Bacillus licheniformis BL-09.</title>
        <authorList>
            <person name="Zhang H."/>
        </authorList>
    </citation>
    <scope>NUCLEOTIDE SEQUENCE [LARGE SCALE GENOMIC DNA]</scope>
    <source>
        <strain evidence="2 3">HM-66</strain>
    </source>
</reference>
<dbReference type="AlphaFoldDB" id="A0A0D1I6T4"/>
<gene>
    <name evidence="2" type="ORF">SC09_contig8orf00149</name>
</gene>
<name>A0A0D1I6T4_BACIU</name>
<comment type="caution">
    <text evidence="2">The sequence shown here is derived from an EMBL/GenBank/DDBJ whole genome shotgun (WGS) entry which is preliminary data.</text>
</comment>
<dbReference type="GeneID" id="39574380"/>
<organism evidence="2 3">
    <name type="scientific">Bacillus subtilis</name>
    <dbReference type="NCBI Taxonomy" id="1423"/>
    <lineage>
        <taxon>Bacteria</taxon>
        <taxon>Bacillati</taxon>
        <taxon>Bacillota</taxon>
        <taxon>Bacilli</taxon>
        <taxon>Bacillales</taxon>
        <taxon>Bacillaceae</taxon>
        <taxon>Bacillus</taxon>
    </lineage>
</organism>
<evidence type="ECO:0000313" key="3">
    <source>
        <dbReference type="Proteomes" id="UP000032247"/>
    </source>
</evidence>
<evidence type="ECO:0000256" key="1">
    <source>
        <dbReference type="SAM" id="Coils"/>
    </source>
</evidence>
<feature type="coiled-coil region" evidence="1">
    <location>
        <begin position="287"/>
        <end position="340"/>
    </location>
</feature>
<dbReference type="PATRIC" id="fig|1423.173.peg.4950"/>
<dbReference type="EMBL" id="JXBC01000014">
    <property type="protein sequence ID" value="KIU04493.1"/>
    <property type="molecule type" value="Genomic_DNA"/>
</dbReference>
<dbReference type="Proteomes" id="UP000032247">
    <property type="component" value="Unassembled WGS sequence"/>
</dbReference>
<accession>A0A0D1I6T4</accession>
<dbReference type="RefSeq" id="WP_043859088.1">
    <property type="nucleotide sequence ID" value="NZ_CP089149.1"/>
</dbReference>